<name>A0A1H8IKZ4_9RHOB</name>
<evidence type="ECO:0000313" key="2">
    <source>
        <dbReference type="Proteomes" id="UP000183002"/>
    </source>
</evidence>
<dbReference type="STRING" id="1077947.SAMN05216227_102069"/>
<dbReference type="AlphaFoldDB" id="A0A1H8IKZ4"/>
<dbReference type="EMBL" id="FOCO01000020">
    <property type="protein sequence ID" value="SEN68815.1"/>
    <property type="molecule type" value="Genomic_DNA"/>
</dbReference>
<dbReference type="RefSeq" id="WP_050519972.1">
    <property type="nucleotide sequence ID" value="NZ_FOCO01000020.1"/>
</dbReference>
<dbReference type="Proteomes" id="UP000183002">
    <property type="component" value="Unassembled WGS sequence"/>
</dbReference>
<proteinExistence type="predicted"/>
<gene>
    <name evidence="1" type="ORF">SAMN05216227_102069</name>
</gene>
<keyword evidence="2" id="KW-1185">Reference proteome</keyword>
<sequence length="146" mass="15625">MTPKKVHMTNKNIFDFTDVSDLPAELQKNLGAGGGDRSAAARNWADVVVAGKEAGYAELNINQIMAAAKRMDMEIKSVQTVRAYLNRAVELGYITKPSKQAYAVGKKTVRAESTGLEDAVVTAEVDQATEAQVPVSAEPFDPLAGL</sequence>
<reference evidence="1 2" key="1">
    <citation type="submission" date="2016-10" db="EMBL/GenBank/DDBJ databases">
        <authorList>
            <person name="de Groot N.N."/>
        </authorList>
    </citation>
    <scope>NUCLEOTIDE SEQUENCE [LARGE SCALE GENOMIC DNA]</scope>
    <source>
        <strain evidence="1 2">CGMCC 1.10836</strain>
    </source>
</reference>
<organism evidence="1 2">
    <name type="scientific">Pseudorhodobacter antarcticus</name>
    <dbReference type="NCBI Taxonomy" id="1077947"/>
    <lineage>
        <taxon>Bacteria</taxon>
        <taxon>Pseudomonadati</taxon>
        <taxon>Pseudomonadota</taxon>
        <taxon>Alphaproteobacteria</taxon>
        <taxon>Rhodobacterales</taxon>
        <taxon>Paracoccaceae</taxon>
        <taxon>Pseudorhodobacter</taxon>
    </lineage>
</organism>
<protein>
    <submittedName>
        <fullName evidence="1">Uncharacterized protein</fullName>
    </submittedName>
</protein>
<accession>A0A1H8IKZ4</accession>
<evidence type="ECO:0000313" key="1">
    <source>
        <dbReference type="EMBL" id="SEN68815.1"/>
    </source>
</evidence>